<evidence type="ECO:0000313" key="1">
    <source>
        <dbReference type="EMBL" id="SEH63536.1"/>
    </source>
</evidence>
<dbReference type="RefSeq" id="WP_143327768.1">
    <property type="nucleotide sequence ID" value="NZ_FNWT01000008.1"/>
</dbReference>
<sequence>MTSSLKKIVYFDRETISNALQRENRGAVQKINSQSTSTVLDGDINAESRFSTSLGVPFVGRLKFLFSGKIELQYLREWDSRTTVTSTDISMFRTIESSLTQFDKVQLHDVKNSLTSFRVAATFLKLVKSNDQNFNTSEAEDLLCSMEGYDLYDIGDNRYVRFNQKAYLSNYKRNDISMSVLDLYCIRIGDYPLDSFDYLKKLNSMQSLFDVPTIQGKTLEDIYFSNSSSEAEQQPNIGSRQNDRLIKLYDVLCAYVSEQ</sequence>
<dbReference type="Proteomes" id="UP000199135">
    <property type="component" value="Unassembled WGS sequence"/>
</dbReference>
<name>A0A1H6JNA0_9ACTN</name>
<evidence type="ECO:0000313" key="2">
    <source>
        <dbReference type="Proteomes" id="UP000199135"/>
    </source>
</evidence>
<keyword evidence="2" id="KW-1185">Reference proteome</keyword>
<reference evidence="1 2" key="1">
    <citation type="submission" date="2016-10" db="EMBL/GenBank/DDBJ databases">
        <authorList>
            <person name="Varghese N."/>
            <person name="Submissions S."/>
        </authorList>
    </citation>
    <scope>NUCLEOTIDE SEQUENCE [LARGE SCALE GENOMIC DNA]</scope>
    <source>
        <strain evidence="1 2">WCP15</strain>
    </source>
</reference>
<dbReference type="EMBL" id="FNWT01000008">
    <property type="protein sequence ID" value="SEH63536.1"/>
    <property type="molecule type" value="Genomic_DNA"/>
</dbReference>
<organism evidence="1 2">
    <name type="scientific">Parafannyhessea umbonata</name>
    <dbReference type="NCBI Taxonomy" id="604330"/>
    <lineage>
        <taxon>Bacteria</taxon>
        <taxon>Bacillati</taxon>
        <taxon>Actinomycetota</taxon>
        <taxon>Coriobacteriia</taxon>
        <taxon>Coriobacteriales</taxon>
        <taxon>Atopobiaceae</taxon>
        <taxon>Parafannyhessea</taxon>
    </lineage>
</organism>
<accession>A0A1H6JNA0</accession>
<protein>
    <submittedName>
        <fullName evidence="1">Uncharacterized protein</fullName>
    </submittedName>
</protein>
<proteinExistence type="predicted"/>
<gene>
    <name evidence="1" type="ORF">SAMN05216447_10850</name>
</gene>
<comment type="caution">
    <text evidence="1">The sequence shown here is derived from an EMBL/GenBank/DDBJ whole genome shotgun (WGS) entry which is preliminary data.</text>
</comment>